<sequence>MKSFLSLILFVTSATSSGAFGVPSSRRELFQQTAVGTAAFFLTPAAHAIEACPKGSKNCIVTVWSPPEGTTKKSMALALRSAIYSYPKNGQEKVDVGGYEIVQDDLETLGTARVEFKSGVGNFSKFLNGGKPFIDDLTFEINGDHVEVRSASRMGDNDFDVNRKRLVFLANTLRSAGWSVEEPTYYK</sequence>
<evidence type="ECO:0000313" key="2">
    <source>
        <dbReference type="EMBL" id="GAX22351.1"/>
    </source>
</evidence>
<dbReference type="Proteomes" id="UP000198406">
    <property type="component" value="Unassembled WGS sequence"/>
</dbReference>
<evidence type="ECO:0008006" key="4">
    <source>
        <dbReference type="Google" id="ProtNLM"/>
    </source>
</evidence>
<keyword evidence="3" id="KW-1185">Reference proteome</keyword>
<accession>A0A1Z5K8A6</accession>
<proteinExistence type="predicted"/>
<gene>
    <name evidence="2" type="ORF">FisN_3Hh443</name>
</gene>
<name>A0A1Z5K8A6_FISSO</name>
<dbReference type="EMBL" id="BDSP01000182">
    <property type="protein sequence ID" value="GAX22351.1"/>
    <property type="molecule type" value="Genomic_DNA"/>
</dbReference>
<evidence type="ECO:0000313" key="3">
    <source>
        <dbReference type="Proteomes" id="UP000198406"/>
    </source>
</evidence>
<dbReference type="AlphaFoldDB" id="A0A1Z5K8A6"/>
<reference evidence="2 3" key="1">
    <citation type="journal article" date="2015" name="Plant Cell">
        <title>Oil accumulation by the oleaginous diatom Fistulifera solaris as revealed by the genome and transcriptome.</title>
        <authorList>
            <person name="Tanaka T."/>
            <person name="Maeda Y."/>
            <person name="Veluchamy A."/>
            <person name="Tanaka M."/>
            <person name="Abida H."/>
            <person name="Marechal E."/>
            <person name="Bowler C."/>
            <person name="Muto M."/>
            <person name="Sunaga Y."/>
            <person name="Tanaka M."/>
            <person name="Yoshino T."/>
            <person name="Taniguchi T."/>
            <person name="Fukuda Y."/>
            <person name="Nemoto M."/>
            <person name="Matsumoto M."/>
            <person name="Wong P.S."/>
            <person name="Aburatani S."/>
            <person name="Fujibuchi W."/>
        </authorList>
    </citation>
    <scope>NUCLEOTIDE SEQUENCE [LARGE SCALE GENOMIC DNA]</scope>
    <source>
        <strain evidence="2 3">JPCC DA0580</strain>
    </source>
</reference>
<organism evidence="2 3">
    <name type="scientific">Fistulifera solaris</name>
    <name type="common">Oleaginous diatom</name>
    <dbReference type="NCBI Taxonomy" id="1519565"/>
    <lineage>
        <taxon>Eukaryota</taxon>
        <taxon>Sar</taxon>
        <taxon>Stramenopiles</taxon>
        <taxon>Ochrophyta</taxon>
        <taxon>Bacillariophyta</taxon>
        <taxon>Bacillariophyceae</taxon>
        <taxon>Bacillariophycidae</taxon>
        <taxon>Naviculales</taxon>
        <taxon>Naviculaceae</taxon>
        <taxon>Fistulifera</taxon>
    </lineage>
</organism>
<protein>
    <recommendedName>
        <fullName evidence="4">DUF1499 domain-containing protein</fullName>
    </recommendedName>
</protein>
<dbReference type="PANTHER" id="PTHR34801:SF6">
    <property type="entry name" value="SLL1620 PROTEIN"/>
    <property type="match status" value="1"/>
</dbReference>
<feature type="chain" id="PRO_5012690107" description="DUF1499 domain-containing protein" evidence="1">
    <location>
        <begin position="20"/>
        <end position="187"/>
    </location>
</feature>
<dbReference type="Pfam" id="PF07386">
    <property type="entry name" value="DUF1499"/>
    <property type="match status" value="1"/>
</dbReference>
<feature type="signal peptide" evidence="1">
    <location>
        <begin position="1"/>
        <end position="19"/>
    </location>
</feature>
<dbReference type="OrthoDB" id="41501at2759"/>
<dbReference type="InParanoid" id="A0A1Z5K8A6"/>
<keyword evidence="1" id="KW-0732">Signal</keyword>
<dbReference type="PANTHER" id="PTHR34801">
    <property type="entry name" value="EXPRESSED PROTEIN"/>
    <property type="match status" value="1"/>
</dbReference>
<evidence type="ECO:0000256" key="1">
    <source>
        <dbReference type="SAM" id="SignalP"/>
    </source>
</evidence>
<dbReference type="InterPro" id="IPR010865">
    <property type="entry name" value="DUF1499"/>
</dbReference>
<comment type="caution">
    <text evidence="2">The sequence shown here is derived from an EMBL/GenBank/DDBJ whole genome shotgun (WGS) entry which is preliminary data.</text>
</comment>